<dbReference type="InterPro" id="IPR048809">
    <property type="entry name" value="GspA_C39-like"/>
</dbReference>
<evidence type="ECO:0000256" key="1">
    <source>
        <dbReference type="SAM" id="MobiDB-lite"/>
    </source>
</evidence>
<dbReference type="InterPro" id="IPR003593">
    <property type="entry name" value="AAA+_ATPase"/>
</dbReference>
<dbReference type="InterPro" id="IPR052026">
    <property type="entry name" value="ExeA_AAA_ATPase_DNA-bind"/>
</dbReference>
<dbReference type="CDD" id="cd00009">
    <property type="entry name" value="AAA"/>
    <property type="match status" value="1"/>
</dbReference>
<proteinExistence type="predicted"/>
<dbReference type="InterPro" id="IPR036365">
    <property type="entry name" value="PGBD-like_sf"/>
</dbReference>
<accession>A0A316G2B9</accession>
<gene>
    <name evidence="3" type="ORF">C8D97_102332</name>
</gene>
<comment type="caution">
    <text evidence="3">The sequence shown here is derived from an EMBL/GenBank/DDBJ whole genome shotgun (WGS) entry which is preliminary data.</text>
</comment>
<feature type="region of interest" description="Disordered" evidence="1">
    <location>
        <begin position="308"/>
        <end position="346"/>
    </location>
</feature>
<organism evidence="3 4">
    <name type="scientific">Pleionea mediterranea</name>
    <dbReference type="NCBI Taxonomy" id="523701"/>
    <lineage>
        <taxon>Bacteria</taxon>
        <taxon>Pseudomonadati</taxon>
        <taxon>Pseudomonadota</taxon>
        <taxon>Gammaproteobacteria</taxon>
        <taxon>Oceanospirillales</taxon>
        <taxon>Pleioneaceae</taxon>
        <taxon>Pleionea</taxon>
    </lineage>
</organism>
<sequence>MYERFYGLKDRPFSIAPDPRFLFMSHRHKEALAHLAYGIRHGAGFVLLTGEVGTGKTTICRQMLRKLPENTRLAFILNPMLDAVELLASLCDELGVDYNHDNYSLKQLTDNLTRFLLQCHQDNINVVLMIDEAQNLAPEVLEQIRLLTNLETDQRKLLQIILVGQPELQELLARKQLRQLAQRVTARYHLRPLDQQETRFYIEHRLRIAGTQNNVFTAQGIKAAYHYSDGIPRLINNLCDRAMMAAYSQDSKKVSDKHIKIAAEETMPLEASDKGAVGIAYWKVAAALMLVLVVGILIGQFTGGGNNVQKPSTTSSVQSPVVSESTTKNPAQVNTNPENKQTASQSSVVNLSDRNALFQHLLGQGRADDTGEFAQQVLSKRWQLDYQPERDGEFCRFVNDYRLQCVKGVESWQAIEELNRPVNLQLEDNNGNISWLTLHRVEQDNVDIETVAGRRWVSQDWLLSLWNRQYQMIWQAPPGYSRPVRYGDRGDEVNWLAQRMAFLYSDDSLKSRQVFDAQMEQLLTDFQSRHGLKADGIAGINTLIQLNTSTIKNIPTLR</sequence>
<dbReference type="PANTHER" id="PTHR35894:SF1">
    <property type="entry name" value="PHOSPHORIBULOKINASE _ URIDINE KINASE FAMILY"/>
    <property type="match status" value="1"/>
</dbReference>
<dbReference type="Gene3D" id="3.90.70.10">
    <property type="entry name" value="Cysteine proteinases"/>
    <property type="match status" value="1"/>
</dbReference>
<dbReference type="InterPro" id="IPR036366">
    <property type="entry name" value="PGBDSf"/>
</dbReference>
<dbReference type="GO" id="GO:0016887">
    <property type="term" value="F:ATP hydrolysis activity"/>
    <property type="evidence" value="ECO:0007669"/>
    <property type="project" value="InterPro"/>
</dbReference>
<keyword evidence="4" id="KW-1185">Reference proteome</keyword>
<dbReference type="PANTHER" id="PTHR35894">
    <property type="entry name" value="GENERAL SECRETION PATHWAY PROTEIN A-RELATED"/>
    <property type="match status" value="1"/>
</dbReference>
<dbReference type="Gene3D" id="3.40.50.300">
    <property type="entry name" value="P-loop containing nucleotide triphosphate hydrolases"/>
    <property type="match status" value="1"/>
</dbReference>
<dbReference type="Pfam" id="PF01471">
    <property type="entry name" value="PG_binding_1"/>
    <property type="match status" value="1"/>
</dbReference>
<evidence type="ECO:0000313" key="4">
    <source>
        <dbReference type="Proteomes" id="UP000245790"/>
    </source>
</evidence>
<name>A0A316G2B9_9GAMM</name>
<dbReference type="SUPFAM" id="SSF52540">
    <property type="entry name" value="P-loop containing nucleoside triphosphate hydrolases"/>
    <property type="match status" value="1"/>
</dbReference>
<dbReference type="EMBL" id="QGGU01000002">
    <property type="protein sequence ID" value="PWK53940.1"/>
    <property type="molecule type" value="Genomic_DNA"/>
</dbReference>
<evidence type="ECO:0000313" key="3">
    <source>
        <dbReference type="EMBL" id="PWK53940.1"/>
    </source>
</evidence>
<dbReference type="InterPro" id="IPR027417">
    <property type="entry name" value="P-loop_NTPase"/>
</dbReference>
<feature type="compositionally biased region" description="Polar residues" evidence="1">
    <location>
        <begin position="328"/>
        <end position="346"/>
    </location>
</feature>
<evidence type="ECO:0000259" key="2">
    <source>
        <dbReference type="SMART" id="SM00382"/>
    </source>
</evidence>
<dbReference type="AlphaFoldDB" id="A0A316G2B9"/>
<dbReference type="OrthoDB" id="9780149at2"/>
<dbReference type="Gene3D" id="1.10.101.10">
    <property type="entry name" value="PGBD-like superfamily/PGBD"/>
    <property type="match status" value="1"/>
</dbReference>
<feature type="domain" description="AAA+ ATPase" evidence="2">
    <location>
        <begin position="42"/>
        <end position="185"/>
    </location>
</feature>
<dbReference type="Pfam" id="PF21327">
    <property type="entry name" value="GspA_C39-like"/>
    <property type="match status" value="1"/>
</dbReference>
<dbReference type="InterPro" id="IPR049945">
    <property type="entry name" value="AAA_22"/>
</dbReference>
<dbReference type="SMART" id="SM00382">
    <property type="entry name" value="AAA"/>
    <property type="match status" value="1"/>
</dbReference>
<dbReference type="Pfam" id="PF13401">
    <property type="entry name" value="AAA_22"/>
    <property type="match status" value="1"/>
</dbReference>
<protein>
    <submittedName>
        <fullName evidence="3">Type II secretion system protein A</fullName>
    </submittedName>
</protein>
<feature type="compositionally biased region" description="Low complexity" evidence="1">
    <location>
        <begin position="308"/>
        <end position="327"/>
    </location>
</feature>
<dbReference type="InterPro" id="IPR002477">
    <property type="entry name" value="Peptidoglycan-bd-like"/>
</dbReference>
<dbReference type="Proteomes" id="UP000245790">
    <property type="component" value="Unassembled WGS sequence"/>
</dbReference>
<reference evidence="3 4" key="1">
    <citation type="submission" date="2018-05" db="EMBL/GenBank/DDBJ databases">
        <title>Genomic Encyclopedia of Type Strains, Phase IV (KMG-IV): sequencing the most valuable type-strain genomes for metagenomic binning, comparative biology and taxonomic classification.</title>
        <authorList>
            <person name="Goeker M."/>
        </authorList>
    </citation>
    <scope>NUCLEOTIDE SEQUENCE [LARGE SCALE GENOMIC DNA]</scope>
    <source>
        <strain evidence="3 4">DSM 25350</strain>
    </source>
</reference>
<dbReference type="RefSeq" id="WP_109762061.1">
    <property type="nucleotide sequence ID" value="NZ_QGGU01000002.1"/>
</dbReference>
<dbReference type="SUPFAM" id="SSF47090">
    <property type="entry name" value="PGBD-like"/>
    <property type="match status" value="1"/>
</dbReference>